<gene>
    <name evidence="2" type="ORF">B296_00056068</name>
</gene>
<comment type="caution">
    <text evidence="2">The sequence shown here is derived from an EMBL/GenBank/DDBJ whole genome shotgun (WGS) entry which is preliminary data.</text>
</comment>
<feature type="region of interest" description="Disordered" evidence="1">
    <location>
        <begin position="1"/>
        <end position="23"/>
    </location>
</feature>
<accession>A0A426XWV8</accession>
<organism evidence="2 3">
    <name type="scientific">Ensete ventricosum</name>
    <name type="common">Abyssinian banana</name>
    <name type="synonym">Musa ensete</name>
    <dbReference type="NCBI Taxonomy" id="4639"/>
    <lineage>
        <taxon>Eukaryota</taxon>
        <taxon>Viridiplantae</taxon>
        <taxon>Streptophyta</taxon>
        <taxon>Embryophyta</taxon>
        <taxon>Tracheophyta</taxon>
        <taxon>Spermatophyta</taxon>
        <taxon>Magnoliopsida</taxon>
        <taxon>Liliopsida</taxon>
        <taxon>Zingiberales</taxon>
        <taxon>Musaceae</taxon>
        <taxon>Ensete</taxon>
    </lineage>
</organism>
<sequence length="80" mass="9311">MRTTHYYRAVLPSLDDPDPAGKDKETARLLLHSVLCEGQRPLQPSTSSTNVTDEEKPRRHRRLLFSSSRQTRRKPRSFFS</sequence>
<reference evidence="2 3" key="1">
    <citation type="journal article" date="2014" name="Agronomy (Basel)">
        <title>A Draft Genome Sequence for Ensete ventricosum, the Drought-Tolerant Tree Against Hunger.</title>
        <authorList>
            <person name="Harrison J."/>
            <person name="Moore K.A."/>
            <person name="Paszkiewicz K."/>
            <person name="Jones T."/>
            <person name="Grant M."/>
            <person name="Ambacheew D."/>
            <person name="Muzemil S."/>
            <person name="Studholme D.J."/>
        </authorList>
    </citation>
    <scope>NUCLEOTIDE SEQUENCE [LARGE SCALE GENOMIC DNA]</scope>
</reference>
<dbReference type="EMBL" id="AMZH03016773">
    <property type="protein sequence ID" value="RRT43985.1"/>
    <property type="molecule type" value="Genomic_DNA"/>
</dbReference>
<dbReference type="AlphaFoldDB" id="A0A426XWV8"/>
<feature type="region of interest" description="Disordered" evidence="1">
    <location>
        <begin position="38"/>
        <end position="80"/>
    </location>
</feature>
<evidence type="ECO:0000313" key="2">
    <source>
        <dbReference type="EMBL" id="RRT43985.1"/>
    </source>
</evidence>
<feature type="compositionally biased region" description="Polar residues" evidence="1">
    <location>
        <begin position="42"/>
        <end position="51"/>
    </location>
</feature>
<name>A0A426XWV8_ENSVE</name>
<evidence type="ECO:0000313" key="3">
    <source>
        <dbReference type="Proteomes" id="UP000287651"/>
    </source>
</evidence>
<proteinExistence type="predicted"/>
<dbReference type="Proteomes" id="UP000287651">
    <property type="component" value="Unassembled WGS sequence"/>
</dbReference>
<protein>
    <submittedName>
        <fullName evidence="2">Uncharacterized protein</fullName>
    </submittedName>
</protein>
<feature type="compositionally biased region" description="Basic residues" evidence="1">
    <location>
        <begin position="70"/>
        <end position="80"/>
    </location>
</feature>
<evidence type="ECO:0000256" key="1">
    <source>
        <dbReference type="SAM" id="MobiDB-lite"/>
    </source>
</evidence>